<name>A0A9P7RHN9_9PEZI</name>
<comment type="caution">
    <text evidence="1">The sequence shown here is derived from an EMBL/GenBank/DDBJ whole genome shotgun (WGS) entry which is preliminary data.</text>
</comment>
<evidence type="ECO:0000313" key="1">
    <source>
        <dbReference type="EMBL" id="KAG7057734.1"/>
    </source>
</evidence>
<keyword evidence="2" id="KW-1185">Reference proteome</keyword>
<feature type="non-terminal residue" evidence="1">
    <location>
        <position position="1"/>
    </location>
</feature>
<proteinExistence type="predicted"/>
<gene>
    <name evidence="1" type="ORF">JMJ77_005116</name>
</gene>
<dbReference type="AlphaFoldDB" id="A0A9P7RHN9"/>
<accession>A0A9P7RHN9</accession>
<organism evidence="1 2">
    <name type="scientific">Colletotrichum scovillei</name>
    <dbReference type="NCBI Taxonomy" id="1209932"/>
    <lineage>
        <taxon>Eukaryota</taxon>
        <taxon>Fungi</taxon>
        <taxon>Dikarya</taxon>
        <taxon>Ascomycota</taxon>
        <taxon>Pezizomycotina</taxon>
        <taxon>Sordariomycetes</taxon>
        <taxon>Hypocreomycetidae</taxon>
        <taxon>Glomerellales</taxon>
        <taxon>Glomerellaceae</taxon>
        <taxon>Colletotrichum</taxon>
        <taxon>Colletotrichum acutatum species complex</taxon>
    </lineage>
</organism>
<dbReference type="EMBL" id="JAESDN010000001">
    <property type="protein sequence ID" value="KAG7057734.1"/>
    <property type="molecule type" value="Genomic_DNA"/>
</dbReference>
<sequence>MTFTGKKRDEVPPSRRLHMTIRAKDPTSFVNCITR</sequence>
<reference evidence="1" key="1">
    <citation type="submission" date="2021-05" db="EMBL/GenBank/DDBJ databases">
        <title>Comparative genomics of three Colletotrichum scovillei strains and genetic complementation revealed genes involved fungal growth and virulence on chili pepper.</title>
        <authorList>
            <person name="Hsieh D.-K."/>
            <person name="Chuang S.-C."/>
            <person name="Chen C.-Y."/>
            <person name="Chao Y.-T."/>
            <person name="Lu M.-Y.J."/>
            <person name="Lee M.-H."/>
            <person name="Shih M.-C."/>
        </authorList>
    </citation>
    <scope>NUCLEOTIDE SEQUENCE</scope>
    <source>
        <strain evidence="1">Coll-153</strain>
    </source>
</reference>
<protein>
    <submittedName>
        <fullName evidence="1">Uncharacterized protein</fullName>
    </submittedName>
</protein>
<evidence type="ECO:0000313" key="2">
    <source>
        <dbReference type="Proteomes" id="UP000699042"/>
    </source>
</evidence>
<dbReference type="Proteomes" id="UP000699042">
    <property type="component" value="Unassembled WGS sequence"/>
</dbReference>